<keyword evidence="5 7" id="KW-1133">Transmembrane helix</keyword>
<comment type="caution">
    <text evidence="9">The sequence shown here is derived from an EMBL/GenBank/DDBJ whole genome shotgun (WGS) entry which is preliminary data.</text>
</comment>
<evidence type="ECO:0000313" key="10">
    <source>
        <dbReference type="Proteomes" id="UP000483261"/>
    </source>
</evidence>
<feature type="transmembrane region" description="Helical" evidence="7">
    <location>
        <begin position="142"/>
        <end position="164"/>
    </location>
</feature>
<keyword evidence="4 7" id="KW-0812">Transmembrane</keyword>
<evidence type="ECO:0000313" key="9">
    <source>
        <dbReference type="EMBL" id="NGN94388.1"/>
    </source>
</evidence>
<evidence type="ECO:0000256" key="1">
    <source>
        <dbReference type="ARBA" id="ARBA00004651"/>
    </source>
</evidence>
<evidence type="ECO:0000256" key="4">
    <source>
        <dbReference type="ARBA" id="ARBA00022692"/>
    </source>
</evidence>
<dbReference type="Proteomes" id="UP000483261">
    <property type="component" value="Unassembled WGS sequence"/>
</dbReference>
<dbReference type="Pfam" id="PF00528">
    <property type="entry name" value="BPD_transp_1"/>
    <property type="match status" value="1"/>
</dbReference>
<proteinExistence type="inferred from homology"/>
<feature type="transmembrane region" description="Helical" evidence="7">
    <location>
        <begin position="114"/>
        <end position="136"/>
    </location>
</feature>
<comment type="subcellular location">
    <subcellularLocation>
        <location evidence="1 7">Cell membrane</location>
        <topology evidence="1 7">Multi-pass membrane protein</topology>
    </subcellularLocation>
</comment>
<evidence type="ECO:0000256" key="3">
    <source>
        <dbReference type="ARBA" id="ARBA00022475"/>
    </source>
</evidence>
<gene>
    <name evidence="9" type="ORF">G5C66_16780</name>
</gene>
<feature type="transmembrane region" description="Helical" evidence="7">
    <location>
        <begin position="28"/>
        <end position="44"/>
    </location>
</feature>
<reference evidence="9 10" key="1">
    <citation type="submission" date="2020-02" db="EMBL/GenBank/DDBJ databases">
        <title>Whole-genome analyses of novel actinobacteria.</title>
        <authorList>
            <person name="Sahin N."/>
        </authorList>
    </citation>
    <scope>NUCLEOTIDE SEQUENCE [LARGE SCALE GENOMIC DNA]</scope>
    <source>
        <strain evidence="9 10">KC13</strain>
    </source>
</reference>
<keyword evidence="3" id="KW-1003">Cell membrane</keyword>
<sequence>MIGEVVAPATGTNGARSRRRRARMLRPAYWLPFVLLLVVLGFGWEVGARRMPYLFAPLGDIASVLTGDPGYFLSNTLVTLGEALVGLGIGFLAAFALAVVVSEIGVVRRAVMPLAVVLSVTPLVAIAPLLVVALGFGMGPKVVLTALVCFFPILINVATGLRAVPAPVLQVYRTVAASRLEVLRHLRVPASLPYVFASLRIVFPLSMIGAVVAELSAAGSADGLGSVIQVASSQNRLATVWAAIFVLAALGSLLFWLVTLTERRVLHWHES</sequence>
<feature type="transmembrane region" description="Helical" evidence="7">
    <location>
        <begin position="194"/>
        <end position="218"/>
    </location>
</feature>
<evidence type="ECO:0000256" key="2">
    <source>
        <dbReference type="ARBA" id="ARBA00022448"/>
    </source>
</evidence>
<keyword evidence="10" id="KW-1185">Reference proteome</keyword>
<dbReference type="Gene3D" id="1.10.3720.10">
    <property type="entry name" value="MetI-like"/>
    <property type="match status" value="1"/>
</dbReference>
<dbReference type="GO" id="GO:0005886">
    <property type="term" value="C:plasma membrane"/>
    <property type="evidence" value="ECO:0007669"/>
    <property type="project" value="UniProtKB-SubCell"/>
</dbReference>
<keyword evidence="6 7" id="KW-0472">Membrane</keyword>
<dbReference type="PANTHER" id="PTHR30151:SF20">
    <property type="entry name" value="ABC TRANSPORTER PERMEASE PROTEIN HI_0355-RELATED"/>
    <property type="match status" value="1"/>
</dbReference>
<evidence type="ECO:0000256" key="5">
    <source>
        <dbReference type="ARBA" id="ARBA00022989"/>
    </source>
</evidence>
<evidence type="ECO:0000256" key="7">
    <source>
        <dbReference type="RuleBase" id="RU363032"/>
    </source>
</evidence>
<dbReference type="RefSeq" id="WP_165112207.1">
    <property type="nucleotide sequence ID" value="NZ_JAALAA010000014.1"/>
</dbReference>
<dbReference type="InterPro" id="IPR035906">
    <property type="entry name" value="MetI-like_sf"/>
</dbReference>
<organism evidence="9 10">
    <name type="scientific">Nocardioides turkmenicus</name>
    <dbReference type="NCBI Taxonomy" id="2711220"/>
    <lineage>
        <taxon>Bacteria</taxon>
        <taxon>Bacillati</taxon>
        <taxon>Actinomycetota</taxon>
        <taxon>Actinomycetes</taxon>
        <taxon>Propionibacteriales</taxon>
        <taxon>Nocardioidaceae</taxon>
        <taxon>Nocardioides</taxon>
    </lineage>
</organism>
<evidence type="ECO:0000256" key="6">
    <source>
        <dbReference type="ARBA" id="ARBA00023136"/>
    </source>
</evidence>
<dbReference type="PANTHER" id="PTHR30151">
    <property type="entry name" value="ALKANE SULFONATE ABC TRANSPORTER-RELATED, MEMBRANE SUBUNIT"/>
    <property type="match status" value="1"/>
</dbReference>
<feature type="transmembrane region" description="Helical" evidence="7">
    <location>
        <begin position="83"/>
        <end position="102"/>
    </location>
</feature>
<dbReference type="EMBL" id="JAALAA010000014">
    <property type="protein sequence ID" value="NGN94388.1"/>
    <property type="molecule type" value="Genomic_DNA"/>
</dbReference>
<dbReference type="GO" id="GO:0055085">
    <property type="term" value="P:transmembrane transport"/>
    <property type="evidence" value="ECO:0007669"/>
    <property type="project" value="InterPro"/>
</dbReference>
<keyword evidence="2 7" id="KW-0813">Transport</keyword>
<name>A0A6M1R9W4_9ACTN</name>
<feature type="domain" description="ABC transmembrane type-1" evidence="8">
    <location>
        <begin position="72"/>
        <end position="259"/>
    </location>
</feature>
<dbReference type="SUPFAM" id="SSF161098">
    <property type="entry name" value="MetI-like"/>
    <property type="match status" value="1"/>
</dbReference>
<feature type="transmembrane region" description="Helical" evidence="7">
    <location>
        <begin position="238"/>
        <end position="258"/>
    </location>
</feature>
<protein>
    <submittedName>
        <fullName evidence="9">ABC transporter permease</fullName>
    </submittedName>
</protein>
<comment type="similarity">
    <text evidence="7">Belongs to the binding-protein-dependent transport system permease family.</text>
</comment>
<dbReference type="AlphaFoldDB" id="A0A6M1R9W4"/>
<dbReference type="InterPro" id="IPR000515">
    <property type="entry name" value="MetI-like"/>
</dbReference>
<accession>A0A6M1R9W4</accession>
<dbReference type="PROSITE" id="PS50928">
    <property type="entry name" value="ABC_TM1"/>
    <property type="match status" value="1"/>
</dbReference>
<evidence type="ECO:0000259" key="8">
    <source>
        <dbReference type="PROSITE" id="PS50928"/>
    </source>
</evidence>